<comment type="caution">
    <text evidence="3">The sequence shown here is derived from an EMBL/GenBank/DDBJ whole genome shotgun (WGS) entry which is preliminary data.</text>
</comment>
<dbReference type="InterPro" id="IPR051330">
    <property type="entry name" value="Phosphatase_reg/MetRdx"/>
</dbReference>
<dbReference type="Proteomes" id="UP000750334">
    <property type="component" value="Unassembled WGS sequence"/>
</dbReference>
<keyword evidence="4" id="KW-1185">Reference proteome</keyword>
<dbReference type="GO" id="GO:0031929">
    <property type="term" value="P:TOR signaling"/>
    <property type="evidence" value="ECO:0007669"/>
    <property type="project" value="TreeGrafter"/>
</dbReference>
<comment type="similarity">
    <text evidence="1">Belongs to the TIP41 family.</text>
</comment>
<gene>
    <name evidence="3" type="ORF">C6P45_001993</name>
</gene>
<evidence type="ECO:0000256" key="2">
    <source>
        <dbReference type="SAM" id="MobiDB-lite"/>
    </source>
</evidence>
<dbReference type="InterPro" id="IPR007303">
    <property type="entry name" value="TIP41-like"/>
</dbReference>
<evidence type="ECO:0008006" key="5">
    <source>
        <dbReference type="Google" id="ProtNLM"/>
    </source>
</evidence>
<dbReference type="PANTHER" id="PTHR21021">
    <property type="entry name" value="GAF/PUTATIVE CYTOSKELETAL PROTEIN"/>
    <property type="match status" value="1"/>
</dbReference>
<reference evidence="3 4" key="1">
    <citation type="submission" date="2020-11" db="EMBL/GenBank/DDBJ databases">
        <title>Kefir isolates.</title>
        <authorList>
            <person name="Marcisauskas S."/>
            <person name="Kim Y."/>
            <person name="Blasche S."/>
        </authorList>
    </citation>
    <scope>NUCLEOTIDE SEQUENCE [LARGE SCALE GENOMIC DNA]</scope>
    <source>
        <strain evidence="3 4">OG2</strain>
    </source>
</reference>
<protein>
    <recommendedName>
        <fullName evidence="5">Tip41p</fullName>
    </recommendedName>
</protein>
<dbReference type="AlphaFoldDB" id="A0A9P7BCU5"/>
<proteinExistence type="inferred from homology"/>
<evidence type="ECO:0000256" key="1">
    <source>
        <dbReference type="ARBA" id="ARBA00006658"/>
    </source>
</evidence>
<sequence>MSERQENKRLVNRPKHGINTIQIDSARQMHMRTIQARIPNVESTSTASRPTYKMPSAIPPVGTLPRTPKKPSDTPRHKCNNPNNPPCANCGGMIIPSPKAFMPLEDLPSMTINNWTISSRKRPILNAEELTLWETQELKGLGALPEMIFGNNYIRIMNDEYKWGIEYNALDALKMVKLEDCGIRVAHSKVWLDSKLQQQQEQTDIDMEQSLKIVKNYDWTYSTEYEGTVVGDNSSKYNFEIDNKLQLPIDKLSKPDKILFFDEMVLFEDELADCGVSMLNVKIRVMNERLLLLSRFFLRVDDVLLKVYDTRIYVEFDDNLIIRETKKYEGNYNDILSKHHISHSHDPKAALRDSNWVVEHTPIVDRRCEMLRL</sequence>
<feature type="region of interest" description="Disordered" evidence="2">
    <location>
        <begin position="41"/>
        <end position="83"/>
    </location>
</feature>
<dbReference type="PANTHER" id="PTHR21021:SF16">
    <property type="entry name" value="TIP41-LIKE PROTEIN"/>
    <property type="match status" value="1"/>
</dbReference>
<evidence type="ECO:0000313" key="3">
    <source>
        <dbReference type="EMBL" id="KAG0670617.1"/>
    </source>
</evidence>
<dbReference type="EMBL" id="PUHR01000020">
    <property type="protein sequence ID" value="KAG0670617.1"/>
    <property type="molecule type" value="Genomic_DNA"/>
</dbReference>
<name>A0A9P7BCU5_MAUEX</name>
<dbReference type="OrthoDB" id="10253878at2759"/>
<evidence type="ECO:0000313" key="4">
    <source>
        <dbReference type="Proteomes" id="UP000750334"/>
    </source>
</evidence>
<organism evidence="3 4">
    <name type="scientific">Maudiozyma exigua</name>
    <name type="common">Yeast</name>
    <name type="synonym">Kazachstania exigua</name>
    <dbReference type="NCBI Taxonomy" id="34358"/>
    <lineage>
        <taxon>Eukaryota</taxon>
        <taxon>Fungi</taxon>
        <taxon>Dikarya</taxon>
        <taxon>Ascomycota</taxon>
        <taxon>Saccharomycotina</taxon>
        <taxon>Saccharomycetes</taxon>
        <taxon>Saccharomycetales</taxon>
        <taxon>Saccharomycetaceae</taxon>
        <taxon>Maudiozyma</taxon>
    </lineage>
</organism>
<dbReference type="Pfam" id="PF04176">
    <property type="entry name" value="TIP41"/>
    <property type="match status" value="1"/>
</dbReference>
<accession>A0A9P7BCU5</accession>
<dbReference type="GO" id="GO:0005829">
    <property type="term" value="C:cytosol"/>
    <property type="evidence" value="ECO:0007669"/>
    <property type="project" value="TreeGrafter"/>
</dbReference>